<gene>
    <name evidence="1" type="primary">FAS1_2</name>
    <name evidence="1" type="ORF">LPJ61_006828</name>
</gene>
<comment type="caution">
    <text evidence="1">The sequence shown here is derived from an EMBL/GenBank/DDBJ whole genome shotgun (WGS) entry which is preliminary data.</text>
</comment>
<protein>
    <submittedName>
        <fullName evidence="1">Beta subunit of fatty acid synthetase</fullName>
        <ecNumber evidence="1">2.3.1.86</ecNumber>
    </submittedName>
</protein>
<evidence type="ECO:0000313" key="1">
    <source>
        <dbReference type="EMBL" id="KAJ1718128.1"/>
    </source>
</evidence>
<dbReference type="GO" id="GO:0004321">
    <property type="term" value="F:fatty-acyl-CoA synthase activity"/>
    <property type="evidence" value="ECO:0007669"/>
    <property type="project" value="UniProtKB-EC"/>
</dbReference>
<keyword evidence="2" id="KW-1185">Reference proteome</keyword>
<dbReference type="Proteomes" id="UP001143981">
    <property type="component" value="Unassembled WGS sequence"/>
</dbReference>
<keyword evidence="1" id="KW-0012">Acyltransferase</keyword>
<dbReference type="Gene3D" id="3.40.47.10">
    <property type="match status" value="1"/>
</dbReference>
<sequence length="377" mass="41286">RVILTNVLRLLGAIKAAKERTRRATRPSLVVLPLSPNHGTIGGDGLYGECKIALETVLNRWASEGWEGHLSVAGAVIGWTRGTGLVSGISLVAQEVEALGVRTFSTREMAFTILGLLHPRLAKTAHHGPVWADFGGGMERVRDLSGTLKRIREAIDFKSSVRRLIAGEDAFTNDAIRPRNAAGKALLTSMTPLAKHQHSFPAARDYDGLAHLHDLQGMVNLDKVVVVTGYGEVSPHGNAETRWEVEAYGELSVEGCIELAWIMGLIRHVNGPLPGTTKHYTGWVDAKSGDPVRDADIKPRYDEYIRTHTGIRLIEPELALGYDPAKKQVLREVQIEHDMEPFEATAEDAAAYKKSNGDRVDVWENAGGASWSVRFLK</sequence>
<dbReference type="InterPro" id="IPR016039">
    <property type="entry name" value="Thiolase-like"/>
</dbReference>
<reference evidence="1" key="1">
    <citation type="submission" date="2022-07" db="EMBL/GenBank/DDBJ databases">
        <title>Phylogenomic reconstructions and comparative analyses of Kickxellomycotina fungi.</title>
        <authorList>
            <person name="Reynolds N.K."/>
            <person name="Stajich J.E."/>
            <person name="Barry K."/>
            <person name="Grigoriev I.V."/>
            <person name="Crous P."/>
            <person name="Smith M.E."/>
        </authorList>
    </citation>
    <scope>NUCLEOTIDE SEQUENCE</scope>
    <source>
        <strain evidence="1">BCRC 34381</strain>
    </source>
</reference>
<proteinExistence type="predicted"/>
<evidence type="ECO:0000313" key="2">
    <source>
        <dbReference type="Proteomes" id="UP001143981"/>
    </source>
</evidence>
<dbReference type="EC" id="2.3.1.86" evidence="1"/>
<dbReference type="OrthoDB" id="4251012at2759"/>
<dbReference type="AlphaFoldDB" id="A0A9W7XSX3"/>
<keyword evidence="1" id="KW-0808">Transferase</keyword>
<feature type="non-terminal residue" evidence="1">
    <location>
        <position position="1"/>
    </location>
</feature>
<name>A0A9W7XSX3_9FUNG</name>
<dbReference type="EMBL" id="JANBOI010003818">
    <property type="protein sequence ID" value="KAJ1718128.1"/>
    <property type="molecule type" value="Genomic_DNA"/>
</dbReference>
<organism evidence="1 2">
    <name type="scientific">Coemansia biformis</name>
    <dbReference type="NCBI Taxonomy" id="1286918"/>
    <lineage>
        <taxon>Eukaryota</taxon>
        <taxon>Fungi</taxon>
        <taxon>Fungi incertae sedis</taxon>
        <taxon>Zoopagomycota</taxon>
        <taxon>Kickxellomycotina</taxon>
        <taxon>Kickxellomycetes</taxon>
        <taxon>Kickxellales</taxon>
        <taxon>Kickxellaceae</taxon>
        <taxon>Coemansia</taxon>
    </lineage>
</organism>
<feature type="non-terminal residue" evidence="1">
    <location>
        <position position="377"/>
    </location>
</feature>
<dbReference type="Gene3D" id="3.40.50.720">
    <property type="entry name" value="NAD(P)-binding Rossmann-like Domain"/>
    <property type="match status" value="1"/>
</dbReference>
<accession>A0A9W7XSX3</accession>